<name>A0A3N4J1E8_9PEZI</name>
<dbReference type="Proteomes" id="UP000276215">
    <property type="component" value="Unassembled WGS sequence"/>
</dbReference>
<evidence type="ECO:0000313" key="1">
    <source>
        <dbReference type="EMBL" id="RPA91955.1"/>
    </source>
</evidence>
<dbReference type="EMBL" id="ML120483">
    <property type="protein sequence ID" value="RPA91955.1"/>
    <property type="molecule type" value="Genomic_DNA"/>
</dbReference>
<proteinExistence type="predicted"/>
<organism evidence="1 2">
    <name type="scientific">Choiromyces venosus 120613-1</name>
    <dbReference type="NCBI Taxonomy" id="1336337"/>
    <lineage>
        <taxon>Eukaryota</taxon>
        <taxon>Fungi</taxon>
        <taxon>Dikarya</taxon>
        <taxon>Ascomycota</taxon>
        <taxon>Pezizomycotina</taxon>
        <taxon>Pezizomycetes</taxon>
        <taxon>Pezizales</taxon>
        <taxon>Tuberaceae</taxon>
        <taxon>Choiromyces</taxon>
    </lineage>
</organism>
<sequence>MGISAAAQIVDVAVELTVTKNLNPAMGSALPACLPTLLGNNVFPVNGGGGGLWFMIWGTVIPLSITANSNRRYFINQSIQDLQTRVLTIMEQELCGGYYTYATPLYYGGSLARPGGVVSYPKEKKKKRKKKSYDTRKDTDRRVFCVLDGIRSRRSWGALEHGRFGCAVGWGGRVWFIGIAARRYCSI</sequence>
<accession>A0A3N4J1E8</accession>
<keyword evidence="2" id="KW-1185">Reference proteome</keyword>
<reference evidence="1 2" key="1">
    <citation type="journal article" date="2018" name="Nat. Ecol. Evol.">
        <title>Pezizomycetes genomes reveal the molecular basis of ectomycorrhizal truffle lifestyle.</title>
        <authorList>
            <person name="Murat C."/>
            <person name="Payen T."/>
            <person name="Noel B."/>
            <person name="Kuo A."/>
            <person name="Morin E."/>
            <person name="Chen J."/>
            <person name="Kohler A."/>
            <person name="Krizsan K."/>
            <person name="Balestrini R."/>
            <person name="Da Silva C."/>
            <person name="Montanini B."/>
            <person name="Hainaut M."/>
            <person name="Levati E."/>
            <person name="Barry K.W."/>
            <person name="Belfiori B."/>
            <person name="Cichocki N."/>
            <person name="Clum A."/>
            <person name="Dockter R.B."/>
            <person name="Fauchery L."/>
            <person name="Guy J."/>
            <person name="Iotti M."/>
            <person name="Le Tacon F."/>
            <person name="Lindquist E.A."/>
            <person name="Lipzen A."/>
            <person name="Malagnac F."/>
            <person name="Mello A."/>
            <person name="Molinier V."/>
            <person name="Miyauchi S."/>
            <person name="Poulain J."/>
            <person name="Riccioni C."/>
            <person name="Rubini A."/>
            <person name="Sitrit Y."/>
            <person name="Splivallo R."/>
            <person name="Traeger S."/>
            <person name="Wang M."/>
            <person name="Zifcakova L."/>
            <person name="Wipf D."/>
            <person name="Zambonelli A."/>
            <person name="Paolocci F."/>
            <person name="Nowrousian M."/>
            <person name="Ottonello S."/>
            <person name="Baldrian P."/>
            <person name="Spatafora J.W."/>
            <person name="Henrissat B."/>
            <person name="Nagy L.G."/>
            <person name="Aury J.M."/>
            <person name="Wincker P."/>
            <person name="Grigoriev I.V."/>
            <person name="Bonfante P."/>
            <person name="Martin F.M."/>
        </authorList>
    </citation>
    <scope>NUCLEOTIDE SEQUENCE [LARGE SCALE GENOMIC DNA]</scope>
    <source>
        <strain evidence="1 2">120613-1</strain>
    </source>
</reference>
<dbReference type="AlphaFoldDB" id="A0A3N4J1E8"/>
<gene>
    <name evidence="1" type="ORF">L873DRAFT_1794531</name>
</gene>
<protein>
    <submittedName>
        <fullName evidence="1">Uncharacterized protein</fullName>
    </submittedName>
</protein>
<evidence type="ECO:0000313" key="2">
    <source>
        <dbReference type="Proteomes" id="UP000276215"/>
    </source>
</evidence>